<dbReference type="EMBL" id="JBHFEH010000032">
    <property type="protein sequence ID" value="KAL2051733.1"/>
    <property type="molecule type" value="Genomic_DNA"/>
</dbReference>
<gene>
    <name evidence="2" type="ORF">ABVK25_007889</name>
</gene>
<feature type="region of interest" description="Disordered" evidence="1">
    <location>
        <begin position="23"/>
        <end position="86"/>
    </location>
</feature>
<feature type="compositionally biased region" description="Basic and acidic residues" evidence="1">
    <location>
        <begin position="45"/>
        <end position="54"/>
    </location>
</feature>
<name>A0ABR4B1E1_9LECA</name>
<feature type="region of interest" description="Disordered" evidence="1">
    <location>
        <begin position="112"/>
        <end position="149"/>
    </location>
</feature>
<protein>
    <submittedName>
        <fullName evidence="2">Uncharacterized protein</fullName>
    </submittedName>
</protein>
<organism evidence="2 3">
    <name type="scientific">Lepraria finkii</name>
    <dbReference type="NCBI Taxonomy" id="1340010"/>
    <lineage>
        <taxon>Eukaryota</taxon>
        <taxon>Fungi</taxon>
        <taxon>Dikarya</taxon>
        <taxon>Ascomycota</taxon>
        <taxon>Pezizomycotina</taxon>
        <taxon>Lecanoromycetes</taxon>
        <taxon>OSLEUM clade</taxon>
        <taxon>Lecanoromycetidae</taxon>
        <taxon>Lecanorales</taxon>
        <taxon>Lecanorineae</taxon>
        <taxon>Stereocaulaceae</taxon>
        <taxon>Lepraria</taxon>
    </lineage>
</organism>
<evidence type="ECO:0000313" key="2">
    <source>
        <dbReference type="EMBL" id="KAL2051733.1"/>
    </source>
</evidence>
<reference evidence="2 3" key="1">
    <citation type="submission" date="2024-09" db="EMBL/GenBank/DDBJ databases">
        <title>Rethinking Asexuality: The Enigmatic Case of Functional Sexual Genes in Lepraria (Stereocaulaceae).</title>
        <authorList>
            <person name="Doellman M."/>
            <person name="Sun Y."/>
            <person name="Barcenas-Pena A."/>
            <person name="Lumbsch H.T."/>
            <person name="Grewe F."/>
        </authorList>
    </citation>
    <scope>NUCLEOTIDE SEQUENCE [LARGE SCALE GENOMIC DNA]</scope>
    <source>
        <strain evidence="2 3">Grewe 0041</strain>
    </source>
</reference>
<proteinExistence type="predicted"/>
<feature type="compositionally biased region" description="Basic and acidic residues" evidence="1">
    <location>
        <begin position="65"/>
        <end position="74"/>
    </location>
</feature>
<evidence type="ECO:0000313" key="3">
    <source>
        <dbReference type="Proteomes" id="UP001590951"/>
    </source>
</evidence>
<keyword evidence="3" id="KW-1185">Reference proteome</keyword>
<dbReference type="Proteomes" id="UP001590951">
    <property type="component" value="Unassembled WGS sequence"/>
</dbReference>
<sequence>MLIIMALLALRKLRRMQKRRLARKLSGSGFSGPSQAGAPIAQKRASNDTAEKSPKRTKLQKKRSQRLDPLDGRKSGNASAQNEEILIMPRAVPHAIDEEVFLDNHNIGQGRLLQDRNSQEDGLGLSRTSSRRERAISSGSEPMSLGVVH</sequence>
<comment type="caution">
    <text evidence="2">The sequence shown here is derived from an EMBL/GenBank/DDBJ whole genome shotgun (WGS) entry which is preliminary data.</text>
</comment>
<evidence type="ECO:0000256" key="1">
    <source>
        <dbReference type="SAM" id="MobiDB-lite"/>
    </source>
</evidence>
<feature type="compositionally biased region" description="Basic residues" evidence="1">
    <location>
        <begin position="55"/>
        <end position="64"/>
    </location>
</feature>
<accession>A0ABR4B1E1</accession>